<protein>
    <submittedName>
        <fullName evidence="2">Uncharacterized protein</fullName>
    </submittedName>
</protein>
<dbReference type="Proteomes" id="UP000008493">
    <property type="component" value="Unassembled WGS sequence"/>
</dbReference>
<dbReference type="HOGENOM" id="CLU_703928_0_0_1"/>
<dbReference type="RefSeq" id="XP_007326795.1">
    <property type="nucleotide sequence ID" value="XM_007326733.1"/>
</dbReference>
<evidence type="ECO:0000256" key="1">
    <source>
        <dbReference type="SAM" id="MobiDB-lite"/>
    </source>
</evidence>
<dbReference type="AlphaFoldDB" id="K5Y4E8"/>
<feature type="compositionally biased region" description="Acidic residues" evidence="1">
    <location>
        <begin position="333"/>
        <end position="346"/>
    </location>
</feature>
<dbReference type="KEGG" id="abp:AGABI1DRAFT125371"/>
<name>K5Y4E8_AGABU</name>
<proteinExistence type="predicted"/>
<evidence type="ECO:0000313" key="3">
    <source>
        <dbReference type="Proteomes" id="UP000008493"/>
    </source>
</evidence>
<accession>K5Y4E8</accession>
<keyword evidence="3" id="KW-1185">Reference proteome</keyword>
<dbReference type="InParanoid" id="K5Y4E8"/>
<sequence>MDEQSDWLKGSMEGWADAQASGMTKMFRAKMLEAWFQKFPVEVTDAEVAASNGNEREAVKAKTETTKTATFRSEKRYYKDQEEVQSLSKETGWVFTIMAGGLQPGRGGKLSSMIFNGTVEDSDLDFERHIGEEEYDNINEKWHAFCMRHIVESAPSGDNAYLSTDSDDDEGHEQSPNDTFSESSNGEESPTSARKSAKSSKATLIARANHDAHAKNASLKKRNVRLDEENDSDIPSTNRKKRKERSDGEKNNSDLPLAKPAISVKKRNERTYGRKKRLDEGNPGRPSVKEMTNGKKRKERSDGENNLDGPSVKEMTAKKGPGKAKTDSRTVVDDPDDDDLDDDEVEPSSSAAGDIQQEPLPPETVQVNEDGDNAAAIRSGLSSFALAQLTQT</sequence>
<evidence type="ECO:0000313" key="2">
    <source>
        <dbReference type="EMBL" id="EKM82905.1"/>
    </source>
</evidence>
<gene>
    <name evidence="2" type="ORF">AGABI1DRAFT_125371</name>
</gene>
<reference evidence="3" key="1">
    <citation type="journal article" date="2012" name="Proc. Natl. Acad. Sci. U.S.A.">
        <title>Genome sequence of the button mushroom Agaricus bisporus reveals mechanisms governing adaptation to a humic-rich ecological niche.</title>
        <authorList>
            <person name="Morin E."/>
            <person name="Kohler A."/>
            <person name="Baker A.R."/>
            <person name="Foulongne-Oriol M."/>
            <person name="Lombard V."/>
            <person name="Nagy L.G."/>
            <person name="Ohm R.A."/>
            <person name="Patyshakuliyeva A."/>
            <person name="Brun A."/>
            <person name="Aerts A.L."/>
            <person name="Bailey A.M."/>
            <person name="Billette C."/>
            <person name="Coutinho P.M."/>
            <person name="Deakin G."/>
            <person name="Doddapaneni H."/>
            <person name="Floudas D."/>
            <person name="Grimwood J."/>
            <person name="Hilden K."/>
            <person name="Kuees U."/>
            <person name="LaButti K.M."/>
            <person name="Lapidus A."/>
            <person name="Lindquist E.A."/>
            <person name="Lucas S.M."/>
            <person name="Murat C."/>
            <person name="Riley R.W."/>
            <person name="Salamov A.A."/>
            <person name="Schmutz J."/>
            <person name="Subramanian V."/>
            <person name="Woesten H.A.B."/>
            <person name="Xu J."/>
            <person name="Eastwood D.C."/>
            <person name="Foster G.D."/>
            <person name="Sonnenberg A.S."/>
            <person name="Cullen D."/>
            <person name="de Vries R.P."/>
            <person name="Lundell T."/>
            <person name="Hibbett D.S."/>
            <person name="Henrissat B."/>
            <person name="Burton K.S."/>
            <person name="Kerrigan R.W."/>
            <person name="Challen M.P."/>
            <person name="Grigoriev I.V."/>
            <person name="Martin F."/>
        </authorList>
    </citation>
    <scope>NUCLEOTIDE SEQUENCE [LARGE SCALE GENOMIC DNA]</scope>
    <source>
        <strain evidence="3">JB137-S8 / ATCC MYA-4627 / FGSC 10392</strain>
    </source>
</reference>
<dbReference type="EMBL" id="JH971386">
    <property type="protein sequence ID" value="EKM82905.1"/>
    <property type="molecule type" value="Genomic_DNA"/>
</dbReference>
<dbReference type="GeneID" id="18826295"/>
<feature type="compositionally biased region" description="Basic and acidic residues" evidence="1">
    <location>
        <begin position="269"/>
        <end position="282"/>
    </location>
</feature>
<feature type="compositionally biased region" description="Polar residues" evidence="1">
    <location>
        <begin position="174"/>
        <end position="191"/>
    </location>
</feature>
<feature type="region of interest" description="Disordered" evidence="1">
    <location>
        <begin position="157"/>
        <end position="367"/>
    </location>
</feature>
<organism evidence="2 3">
    <name type="scientific">Agaricus bisporus var. burnettii (strain JB137-S8 / ATCC MYA-4627 / FGSC 10392)</name>
    <name type="common">White button mushroom</name>
    <dbReference type="NCBI Taxonomy" id="597362"/>
    <lineage>
        <taxon>Eukaryota</taxon>
        <taxon>Fungi</taxon>
        <taxon>Dikarya</taxon>
        <taxon>Basidiomycota</taxon>
        <taxon>Agaricomycotina</taxon>
        <taxon>Agaricomycetes</taxon>
        <taxon>Agaricomycetidae</taxon>
        <taxon>Agaricales</taxon>
        <taxon>Agaricineae</taxon>
        <taxon>Agaricaceae</taxon>
        <taxon>Agaricus</taxon>
    </lineage>
</organism>